<evidence type="ECO:0000313" key="3">
    <source>
        <dbReference type="EMBL" id="KTB28102.1"/>
    </source>
</evidence>
<dbReference type="Pfam" id="PF20152">
    <property type="entry name" value="DUF6534"/>
    <property type="match status" value="1"/>
</dbReference>
<evidence type="ECO:0000256" key="1">
    <source>
        <dbReference type="SAM" id="Phobius"/>
    </source>
</evidence>
<name>A0A0W0EVL2_MONRR</name>
<dbReference type="PANTHER" id="PTHR40465">
    <property type="entry name" value="CHROMOSOME 1, WHOLE GENOME SHOTGUN SEQUENCE"/>
    <property type="match status" value="1"/>
</dbReference>
<proteinExistence type="predicted"/>
<evidence type="ECO:0000259" key="2">
    <source>
        <dbReference type="Pfam" id="PF20152"/>
    </source>
</evidence>
<feature type="transmembrane region" description="Helical" evidence="1">
    <location>
        <begin position="48"/>
        <end position="68"/>
    </location>
</feature>
<keyword evidence="1" id="KW-1133">Transmembrane helix</keyword>
<dbReference type="AlphaFoldDB" id="A0A0W0EVL2"/>
<dbReference type="Proteomes" id="UP000054988">
    <property type="component" value="Unassembled WGS sequence"/>
</dbReference>
<feature type="transmembrane region" description="Helical" evidence="1">
    <location>
        <begin position="7"/>
        <end position="28"/>
    </location>
</feature>
<feature type="transmembrane region" description="Helical" evidence="1">
    <location>
        <begin position="115"/>
        <end position="135"/>
    </location>
</feature>
<gene>
    <name evidence="3" type="ORF">WG66_19305</name>
</gene>
<comment type="caution">
    <text evidence="3">The sequence shown here is derived from an EMBL/GenBank/DDBJ whole genome shotgun (WGS) entry which is preliminary data.</text>
</comment>
<dbReference type="EMBL" id="LATX01002503">
    <property type="protein sequence ID" value="KTB28102.1"/>
    <property type="molecule type" value="Genomic_DNA"/>
</dbReference>
<sequence length="215" mass="23871">MLSKNWYISILLVMASISAIAGAITTGVMITQRPGYDERDTVRIPVTIWLGLSAITDISITAVLIYNLRQMKTKFRKTRNMVKRLSTLAIQTGTPGSVVATIALIIYLNDTGGNISVGVAFSLGRVYSLTMLHTLNSRAYVRRSTQEDEDTDFNITMPETFRRGETRTDTRGEGIHVHRTAVVHIDDAKSIPLEDIETLAADSRDRENDVKSDLP</sequence>
<protein>
    <recommendedName>
        <fullName evidence="2">DUF6534 domain-containing protein</fullName>
    </recommendedName>
</protein>
<evidence type="ECO:0000313" key="4">
    <source>
        <dbReference type="Proteomes" id="UP000054988"/>
    </source>
</evidence>
<feature type="transmembrane region" description="Helical" evidence="1">
    <location>
        <begin position="88"/>
        <end position="109"/>
    </location>
</feature>
<reference evidence="3 4" key="1">
    <citation type="submission" date="2015-12" db="EMBL/GenBank/DDBJ databases">
        <title>Draft genome sequence of Moniliophthora roreri, the causal agent of frosty pod rot of cacao.</title>
        <authorList>
            <person name="Aime M.C."/>
            <person name="Diaz-Valderrama J.R."/>
            <person name="Kijpornyongpan T."/>
            <person name="Phillips-Mora W."/>
        </authorList>
    </citation>
    <scope>NUCLEOTIDE SEQUENCE [LARGE SCALE GENOMIC DNA]</scope>
    <source>
        <strain evidence="3 4">MCA 2952</strain>
    </source>
</reference>
<keyword evidence="1" id="KW-0472">Membrane</keyword>
<accession>A0A0W0EVL2</accession>
<organism evidence="3 4">
    <name type="scientific">Moniliophthora roreri</name>
    <name type="common">Frosty pod rot fungus</name>
    <name type="synonym">Monilia roreri</name>
    <dbReference type="NCBI Taxonomy" id="221103"/>
    <lineage>
        <taxon>Eukaryota</taxon>
        <taxon>Fungi</taxon>
        <taxon>Dikarya</taxon>
        <taxon>Basidiomycota</taxon>
        <taxon>Agaricomycotina</taxon>
        <taxon>Agaricomycetes</taxon>
        <taxon>Agaricomycetidae</taxon>
        <taxon>Agaricales</taxon>
        <taxon>Marasmiineae</taxon>
        <taxon>Marasmiaceae</taxon>
        <taxon>Moniliophthora</taxon>
    </lineage>
</organism>
<dbReference type="PANTHER" id="PTHR40465:SF1">
    <property type="entry name" value="DUF6534 DOMAIN-CONTAINING PROTEIN"/>
    <property type="match status" value="1"/>
</dbReference>
<keyword evidence="1" id="KW-0812">Transmembrane</keyword>
<dbReference type="InterPro" id="IPR045339">
    <property type="entry name" value="DUF6534"/>
</dbReference>
<feature type="domain" description="DUF6534" evidence="2">
    <location>
        <begin position="53"/>
        <end position="140"/>
    </location>
</feature>